<organism evidence="2 3">
    <name type="scientific">Streptomyces narbonensis</name>
    <dbReference type="NCBI Taxonomy" id="67333"/>
    <lineage>
        <taxon>Bacteria</taxon>
        <taxon>Bacillati</taxon>
        <taxon>Actinomycetota</taxon>
        <taxon>Actinomycetes</taxon>
        <taxon>Kitasatosporales</taxon>
        <taxon>Streptomycetaceae</taxon>
        <taxon>Streptomyces</taxon>
    </lineage>
</organism>
<evidence type="ECO:0000313" key="2">
    <source>
        <dbReference type="EMBL" id="MEU7074709.1"/>
    </source>
</evidence>
<reference evidence="2 3" key="1">
    <citation type="submission" date="2024-06" db="EMBL/GenBank/DDBJ databases">
        <title>The Natural Products Discovery Center: Release of the First 8490 Sequenced Strains for Exploring Actinobacteria Biosynthetic Diversity.</title>
        <authorList>
            <person name="Kalkreuter E."/>
            <person name="Kautsar S.A."/>
            <person name="Yang D."/>
            <person name="Bader C.D."/>
            <person name="Teijaro C.N."/>
            <person name="Fluegel L."/>
            <person name="Davis C.M."/>
            <person name="Simpson J.R."/>
            <person name="Lauterbach L."/>
            <person name="Steele A.D."/>
            <person name="Gui C."/>
            <person name="Meng S."/>
            <person name="Li G."/>
            <person name="Viehrig K."/>
            <person name="Ye F."/>
            <person name="Su P."/>
            <person name="Kiefer A.F."/>
            <person name="Nichols A."/>
            <person name="Cepeda A.J."/>
            <person name="Yan W."/>
            <person name="Fan B."/>
            <person name="Jiang Y."/>
            <person name="Adhikari A."/>
            <person name="Zheng C.-J."/>
            <person name="Schuster L."/>
            <person name="Cowan T.M."/>
            <person name="Smanski M.J."/>
            <person name="Chevrette M.G."/>
            <person name="De Carvalho L.P.S."/>
            <person name="Shen B."/>
        </authorList>
    </citation>
    <scope>NUCLEOTIDE SEQUENCE [LARGE SCALE GENOMIC DNA]</scope>
    <source>
        <strain evidence="2 3">NPDC045974</strain>
    </source>
</reference>
<comment type="caution">
    <text evidence="2">The sequence shown here is derived from an EMBL/GenBank/DDBJ whole genome shotgun (WGS) entry which is preliminary data.</text>
</comment>
<evidence type="ECO:0000256" key="1">
    <source>
        <dbReference type="SAM" id="MobiDB-lite"/>
    </source>
</evidence>
<dbReference type="Proteomes" id="UP001551329">
    <property type="component" value="Unassembled WGS sequence"/>
</dbReference>
<feature type="region of interest" description="Disordered" evidence="1">
    <location>
        <begin position="63"/>
        <end position="92"/>
    </location>
</feature>
<evidence type="ECO:0000313" key="3">
    <source>
        <dbReference type="Proteomes" id="UP001551329"/>
    </source>
</evidence>
<dbReference type="EMBL" id="JBEZAE010000029">
    <property type="protein sequence ID" value="MEU7074709.1"/>
    <property type="molecule type" value="Genomic_DNA"/>
</dbReference>
<proteinExistence type="predicted"/>
<keyword evidence="3" id="KW-1185">Reference proteome</keyword>
<dbReference type="RefSeq" id="WP_358477256.1">
    <property type="nucleotide sequence ID" value="NZ_JBEZAE010000029.1"/>
</dbReference>
<accession>A0ABV3CIW2</accession>
<protein>
    <submittedName>
        <fullName evidence="2">Uncharacterized protein</fullName>
    </submittedName>
</protein>
<gene>
    <name evidence="2" type="ORF">AB0A88_31915</name>
</gene>
<sequence length="92" mass="9977">MTAPLAPGDVIHWFAYGAFGRDHHCVRIEAVGPDWIVARDPNRDDEGGPSFTSGRQSLRLCQEARDEPCPNDSGCPLSPNGDDALTTWQPGT</sequence>
<name>A0ABV3CIW2_9ACTN</name>